<comment type="similarity">
    <text evidence="1">Belongs to the AB hydrolase superfamily.</text>
</comment>
<gene>
    <name evidence="4" type="ORF">LCGC14_0775750</name>
</gene>
<dbReference type="Pfam" id="PF00561">
    <property type="entry name" value="Abhydrolase_1"/>
    <property type="match status" value="1"/>
</dbReference>
<dbReference type="AlphaFoldDB" id="A0A0F9QGT7"/>
<dbReference type="PANTHER" id="PTHR43798:SF14">
    <property type="entry name" value="SERINE HYDROLASE-LIKE PROTEIN DDB_G0286239"/>
    <property type="match status" value="1"/>
</dbReference>
<evidence type="ECO:0000259" key="3">
    <source>
        <dbReference type="Pfam" id="PF00561"/>
    </source>
</evidence>
<evidence type="ECO:0000313" key="4">
    <source>
        <dbReference type="EMBL" id="KKN36217.1"/>
    </source>
</evidence>
<dbReference type="InterPro" id="IPR000073">
    <property type="entry name" value="AB_hydrolase_1"/>
</dbReference>
<dbReference type="InterPro" id="IPR050266">
    <property type="entry name" value="AB_hydrolase_sf"/>
</dbReference>
<dbReference type="PANTHER" id="PTHR43798">
    <property type="entry name" value="MONOACYLGLYCEROL LIPASE"/>
    <property type="match status" value="1"/>
</dbReference>
<keyword evidence="2" id="KW-0378">Hydrolase</keyword>
<evidence type="ECO:0000256" key="1">
    <source>
        <dbReference type="ARBA" id="ARBA00008645"/>
    </source>
</evidence>
<comment type="caution">
    <text evidence="4">The sequence shown here is derived from an EMBL/GenBank/DDBJ whole genome shotgun (WGS) entry which is preliminary data.</text>
</comment>
<evidence type="ECO:0000256" key="2">
    <source>
        <dbReference type="ARBA" id="ARBA00022801"/>
    </source>
</evidence>
<accession>A0A0F9QGT7</accession>
<feature type="domain" description="AB hydrolase-1" evidence="3">
    <location>
        <begin position="24"/>
        <end position="263"/>
    </location>
</feature>
<reference evidence="4" key="1">
    <citation type="journal article" date="2015" name="Nature">
        <title>Complex archaea that bridge the gap between prokaryotes and eukaryotes.</title>
        <authorList>
            <person name="Spang A."/>
            <person name="Saw J.H."/>
            <person name="Jorgensen S.L."/>
            <person name="Zaremba-Niedzwiedzka K."/>
            <person name="Martijn J."/>
            <person name="Lind A.E."/>
            <person name="van Eijk R."/>
            <person name="Schleper C."/>
            <person name="Guy L."/>
            <person name="Ettema T.J."/>
        </authorList>
    </citation>
    <scope>NUCLEOTIDE SEQUENCE</scope>
</reference>
<dbReference type="Gene3D" id="3.40.50.1820">
    <property type="entry name" value="alpha/beta hydrolase"/>
    <property type="match status" value="1"/>
</dbReference>
<protein>
    <recommendedName>
        <fullName evidence="3">AB hydrolase-1 domain-containing protein</fullName>
    </recommendedName>
</protein>
<organism evidence="4">
    <name type="scientific">marine sediment metagenome</name>
    <dbReference type="NCBI Taxonomy" id="412755"/>
    <lineage>
        <taxon>unclassified sequences</taxon>
        <taxon>metagenomes</taxon>
        <taxon>ecological metagenomes</taxon>
    </lineage>
</organism>
<sequence length="283" mass="31819">MQPFNIETNNLNIHGLKVGSGNEIVIALHGWLDNCHSFMPMLNNVNPKHTWYCIDFVGHGLSSWRSDDAHYYFVDYIDDVYQLINALGVKKVHLVGHSMGAMVAGLFASCFSDYVESVTFIEGIGCVTTPSEGVCEQLQSAVLNRARLKNKKSRIYKSKELIYEARAQTTDLNSELIKLLMQRNIKQVSDGFALTTDPKLKNHSGFRFDEAQCIGAIKDLIAPCQLILGNEGYSFVKQNLAKYISYYNSLKVINVDGGHHCHMQSSEHCFEHIQDFMLQNGAC</sequence>
<dbReference type="GO" id="GO:0016020">
    <property type="term" value="C:membrane"/>
    <property type="evidence" value="ECO:0007669"/>
    <property type="project" value="TreeGrafter"/>
</dbReference>
<dbReference type="GO" id="GO:0016787">
    <property type="term" value="F:hydrolase activity"/>
    <property type="evidence" value="ECO:0007669"/>
    <property type="project" value="UniProtKB-KW"/>
</dbReference>
<proteinExistence type="inferred from homology"/>
<name>A0A0F9QGT7_9ZZZZ</name>
<dbReference type="EMBL" id="LAZR01001980">
    <property type="protein sequence ID" value="KKN36217.1"/>
    <property type="molecule type" value="Genomic_DNA"/>
</dbReference>
<dbReference type="SUPFAM" id="SSF53474">
    <property type="entry name" value="alpha/beta-Hydrolases"/>
    <property type="match status" value="1"/>
</dbReference>
<dbReference type="InterPro" id="IPR029058">
    <property type="entry name" value="AB_hydrolase_fold"/>
</dbReference>